<dbReference type="SUPFAM" id="SSF55785">
    <property type="entry name" value="PYP-like sensor domain (PAS domain)"/>
    <property type="match status" value="1"/>
</dbReference>
<dbReference type="InterPro" id="IPR016132">
    <property type="entry name" value="Phyto_chromo_attachment"/>
</dbReference>
<dbReference type="PROSITE" id="PS50109">
    <property type="entry name" value="HIS_KIN"/>
    <property type="match status" value="1"/>
</dbReference>
<dbReference type="EC" id="2.7.13.3" evidence="3"/>
<dbReference type="InterPro" id="IPR036890">
    <property type="entry name" value="HATPase_C_sf"/>
</dbReference>
<name>A0A2S9V931_9ALTE</name>
<dbReference type="GO" id="GO:0000155">
    <property type="term" value="F:phosphorelay sensor kinase activity"/>
    <property type="evidence" value="ECO:0007669"/>
    <property type="project" value="InterPro"/>
</dbReference>
<dbReference type="Gene3D" id="3.30.450.20">
    <property type="entry name" value="PAS domain"/>
    <property type="match status" value="1"/>
</dbReference>
<dbReference type="Gene3D" id="3.30.565.10">
    <property type="entry name" value="Histidine kinase-like ATPase, C-terminal domain"/>
    <property type="match status" value="1"/>
</dbReference>
<dbReference type="GO" id="GO:0007234">
    <property type="term" value="P:osmosensory signaling via phosphorelay pathway"/>
    <property type="evidence" value="ECO:0007669"/>
    <property type="project" value="TreeGrafter"/>
</dbReference>
<dbReference type="FunFam" id="3.30.565.10:FF:000006">
    <property type="entry name" value="Sensor histidine kinase WalK"/>
    <property type="match status" value="1"/>
</dbReference>
<dbReference type="InterPro" id="IPR035965">
    <property type="entry name" value="PAS-like_dom_sf"/>
</dbReference>
<evidence type="ECO:0000256" key="5">
    <source>
        <dbReference type="ARBA" id="ARBA00022553"/>
    </source>
</evidence>
<evidence type="ECO:0000256" key="9">
    <source>
        <dbReference type="ARBA" id="ARBA00022991"/>
    </source>
</evidence>
<evidence type="ECO:0000256" key="6">
    <source>
        <dbReference type="ARBA" id="ARBA00022606"/>
    </source>
</evidence>
<comment type="similarity">
    <text evidence="2">In the N-terminal section; belongs to the phytochrome family.</text>
</comment>
<keyword evidence="14" id="KW-1185">Reference proteome</keyword>
<dbReference type="Gene3D" id="3.30.450.270">
    <property type="match status" value="1"/>
</dbReference>
<keyword evidence="6" id="KW-0716">Sensory transduction</keyword>
<keyword evidence="10" id="KW-0675">Receptor</keyword>
<dbReference type="GO" id="GO:0005886">
    <property type="term" value="C:plasma membrane"/>
    <property type="evidence" value="ECO:0007669"/>
    <property type="project" value="UniProtKB-ARBA"/>
</dbReference>
<dbReference type="Pfam" id="PF08446">
    <property type="entry name" value="PAS_2"/>
    <property type="match status" value="1"/>
</dbReference>
<evidence type="ECO:0000256" key="10">
    <source>
        <dbReference type="ARBA" id="ARBA00023170"/>
    </source>
</evidence>
<dbReference type="InterPro" id="IPR029016">
    <property type="entry name" value="GAF-like_dom_sf"/>
</dbReference>
<comment type="caution">
    <text evidence="13">The sequence shown here is derived from an EMBL/GenBank/DDBJ whole genome shotgun (WGS) entry which is preliminary data.</text>
</comment>
<dbReference type="Pfam" id="PF02518">
    <property type="entry name" value="HATPase_c"/>
    <property type="match status" value="1"/>
</dbReference>
<evidence type="ECO:0000256" key="7">
    <source>
        <dbReference type="ARBA" id="ARBA00022679"/>
    </source>
</evidence>
<dbReference type="Pfam" id="PF00512">
    <property type="entry name" value="HisKA"/>
    <property type="match status" value="1"/>
</dbReference>
<evidence type="ECO:0000256" key="8">
    <source>
        <dbReference type="ARBA" id="ARBA00022777"/>
    </source>
</evidence>
<dbReference type="GO" id="GO:0009881">
    <property type="term" value="F:photoreceptor activity"/>
    <property type="evidence" value="ECO:0007669"/>
    <property type="project" value="UniProtKB-KW"/>
</dbReference>
<dbReference type="InterPro" id="IPR005467">
    <property type="entry name" value="His_kinase_dom"/>
</dbReference>
<dbReference type="Gene3D" id="1.10.287.130">
    <property type="match status" value="1"/>
</dbReference>
<accession>A0A2S9V931</accession>
<dbReference type="GO" id="GO:0006355">
    <property type="term" value="P:regulation of DNA-templated transcription"/>
    <property type="evidence" value="ECO:0007669"/>
    <property type="project" value="InterPro"/>
</dbReference>
<keyword evidence="5" id="KW-0597">Phosphoprotein</keyword>
<dbReference type="SUPFAM" id="SSF55781">
    <property type="entry name" value="GAF domain-like"/>
    <property type="match status" value="2"/>
</dbReference>
<dbReference type="PROSITE" id="PS50046">
    <property type="entry name" value="PHYTOCHROME_2"/>
    <property type="match status" value="1"/>
</dbReference>
<dbReference type="AlphaFoldDB" id="A0A2S9V931"/>
<dbReference type="GO" id="GO:0009584">
    <property type="term" value="P:detection of visible light"/>
    <property type="evidence" value="ECO:0007669"/>
    <property type="project" value="InterPro"/>
</dbReference>
<dbReference type="InterPro" id="IPR050351">
    <property type="entry name" value="BphY/WalK/GraS-like"/>
</dbReference>
<dbReference type="Pfam" id="PF01590">
    <property type="entry name" value="GAF"/>
    <property type="match status" value="1"/>
</dbReference>
<dbReference type="PRINTS" id="PR01033">
    <property type="entry name" value="PHYTOCHROME"/>
</dbReference>
<feature type="domain" description="Phytochrome chromophore attachment site" evidence="11">
    <location>
        <begin position="148"/>
        <end position="301"/>
    </location>
</feature>
<dbReference type="Pfam" id="PF00360">
    <property type="entry name" value="PHY"/>
    <property type="match status" value="1"/>
</dbReference>
<dbReference type="InterPro" id="IPR043150">
    <property type="entry name" value="Phytochrome_PHY_sf"/>
</dbReference>
<dbReference type="Gene3D" id="3.30.450.40">
    <property type="match status" value="1"/>
</dbReference>
<dbReference type="RefSeq" id="WP_105935166.1">
    <property type="nucleotide sequence ID" value="NZ_PVNP01000152.1"/>
</dbReference>
<keyword evidence="9" id="KW-0157">Chromophore</keyword>
<dbReference type="OrthoDB" id="9808408at2"/>
<dbReference type="InterPro" id="IPR013515">
    <property type="entry name" value="Phytochrome_cen-reg"/>
</dbReference>
<dbReference type="SUPFAM" id="SSF47384">
    <property type="entry name" value="Homodimeric domain of signal transducing histidine kinase"/>
    <property type="match status" value="1"/>
</dbReference>
<protein>
    <recommendedName>
        <fullName evidence="3">histidine kinase</fullName>
        <ecNumber evidence="3">2.7.13.3</ecNumber>
    </recommendedName>
</protein>
<dbReference type="Proteomes" id="UP000238949">
    <property type="component" value="Unassembled WGS sequence"/>
</dbReference>
<evidence type="ECO:0000256" key="2">
    <source>
        <dbReference type="ARBA" id="ARBA00006402"/>
    </source>
</evidence>
<evidence type="ECO:0000256" key="1">
    <source>
        <dbReference type="ARBA" id="ARBA00000085"/>
    </source>
</evidence>
<proteinExistence type="inferred from homology"/>
<dbReference type="GO" id="GO:0000156">
    <property type="term" value="F:phosphorelay response regulator activity"/>
    <property type="evidence" value="ECO:0007669"/>
    <property type="project" value="TreeGrafter"/>
</dbReference>
<evidence type="ECO:0000313" key="13">
    <source>
        <dbReference type="EMBL" id="PRO72944.1"/>
    </source>
</evidence>
<dbReference type="PANTHER" id="PTHR42878">
    <property type="entry name" value="TWO-COMPONENT HISTIDINE KINASE"/>
    <property type="match status" value="1"/>
</dbReference>
<dbReference type="CDD" id="cd00082">
    <property type="entry name" value="HisKA"/>
    <property type="match status" value="1"/>
</dbReference>
<dbReference type="EMBL" id="PVNP01000152">
    <property type="protein sequence ID" value="PRO72944.1"/>
    <property type="molecule type" value="Genomic_DNA"/>
</dbReference>
<evidence type="ECO:0000313" key="14">
    <source>
        <dbReference type="Proteomes" id="UP000238949"/>
    </source>
</evidence>
<keyword evidence="4" id="KW-0600">Photoreceptor protein</keyword>
<comment type="catalytic activity">
    <reaction evidence="1">
        <text>ATP + protein L-histidine = ADP + protein N-phospho-L-histidine.</text>
        <dbReference type="EC" id="2.7.13.3"/>
    </reaction>
</comment>
<dbReference type="InterPro" id="IPR013654">
    <property type="entry name" value="PAS_2"/>
</dbReference>
<dbReference type="SMART" id="SM00065">
    <property type="entry name" value="GAF"/>
    <property type="match status" value="1"/>
</dbReference>
<dbReference type="InterPro" id="IPR003594">
    <property type="entry name" value="HATPase_dom"/>
</dbReference>
<keyword evidence="7" id="KW-0808">Transferase</keyword>
<reference evidence="14" key="1">
    <citation type="journal article" date="2020" name="Int. J. Syst. Evol. Microbiol.">
        <title>Alteromonas alba sp. nov., a marine bacterium isolated from the seawater of the West Pacific Ocean.</title>
        <authorList>
            <person name="Sun C."/>
            <person name="Wu Y.-H."/>
            <person name="Xamxidin M."/>
            <person name="Cheng H."/>
            <person name="Xu X.-W."/>
        </authorList>
    </citation>
    <scope>NUCLEOTIDE SEQUENCE [LARGE SCALE GENOMIC DNA]</scope>
    <source>
        <strain evidence="14">190</strain>
    </source>
</reference>
<evidence type="ECO:0000256" key="3">
    <source>
        <dbReference type="ARBA" id="ARBA00012438"/>
    </source>
</evidence>
<gene>
    <name evidence="13" type="ORF">C6Y40_14185</name>
</gene>
<dbReference type="InterPro" id="IPR003018">
    <property type="entry name" value="GAF"/>
</dbReference>
<dbReference type="InterPro" id="IPR036097">
    <property type="entry name" value="HisK_dim/P_sf"/>
</dbReference>
<dbReference type="SMART" id="SM00388">
    <property type="entry name" value="HisKA"/>
    <property type="match status" value="1"/>
</dbReference>
<dbReference type="GO" id="GO:0030295">
    <property type="term" value="F:protein kinase activator activity"/>
    <property type="evidence" value="ECO:0007669"/>
    <property type="project" value="TreeGrafter"/>
</dbReference>
<evidence type="ECO:0000259" key="11">
    <source>
        <dbReference type="PROSITE" id="PS50046"/>
    </source>
</evidence>
<evidence type="ECO:0000259" key="12">
    <source>
        <dbReference type="PROSITE" id="PS50109"/>
    </source>
</evidence>
<dbReference type="PANTHER" id="PTHR42878:SF15">
    <property type="entry name" value="BACTERIOPHYTOCHROME"/>
    <property type="match status" value="1"/>
</dbReference>
<feature type="domain" description="Histidine kinase" evidence="12">
    <location>
        <begin position="561"/>
        <end position="774"/>
    </location>
</feature>
<dbReference type="SUPFAM" id="SSF55874">
    <property type="entry name" value="ATPase domain of HSP90 chaperone/DNA topoisomerase II/histidine kinase"/>
    <property type="match status" value="1"/>
</dbReference>
<dbReference type="SMART" id="SM00387">
    <property type="entry name" value="HATPase_c"/>
    <property type="match status" value="1"/>
</dbReference>
<organism evidence="13 14">
    <name type="scientific">Alteromonas alba</name>
    <dbReference type="NCBI Taxonomy" id="2079529"/>
    <lineage>
        <taxon>Bacteria</taxon>
        <taxon>Pseudomonadati</taxon>
        <taxon>Pseudomonadota</taxon>
        <taxon>Gammaproteobacteria</taxon>
        <taxon>Alteromonadales</taxon>
        <taxon>Alteromonadaceae</taxon>
        <taxon>Alteromonas/Salinimonas group</taxon>
        <taxon>Alteromonas</taxon>
    </lineage>
</organism>
<dbReference type="InterPro" id="IPR001294">
    <property type="entry name" value="Phytochrome"/>
</dbReference>
<evidence type="ECO:0000256" key="4">
    <source>
        <dbReference type="ARBA" id="ARBA00022543"/>
    </source>
</evidence>
<dbReference type="InterPro" id="IPR003661">
    <property type="entry name" value="HisK_dim/P_dom"/>
</dbReference>
<keyword evidence="8 13" id="KW-0418">Kinase</keyword>
<sequence>MTDNFEVTLDNCHKEPIHIPGSIQPHGYLLVVEPATMTLSCVSENVTELCGADLSECIGKSLAEVVDADYCAIISKQWQSEKLQLFNPTSVQIKHVDSTLRKMTAIATYNGSVILIALEPDSKVSDKAYESVLKMLKNSVQSLMGVHKLDLIYQTVVEEVKRFSGFDRVMLYQFDHEYNGEVIAEAKETHLNAFLKQHFPESDIPKQARELYVKNPIRLLCDVEAEVSRLYPVQPHVDLSYCSLRSVSPIHIQYLRNMGVKASMSISIIINGKLWGLIACHHYSRNFVPFEVREIAQYISVMLSQLISVKIQEEDTQRNARQLAMLGQISAAMAEEQEYQNALRIKADQLLALVDASGAVWCLDGSLQTAGDVPEQNVINPLHQWLAEQVTEQEEAYFTHQLGIDNPQFAELADIASGVMMVSLSADNSSYILWFRKEIIQAKNWGGKPEKVIEFTDDGSHRLMPRSSFELWKQNVYKKSAPWQEAEREGALKLRSMIQSKMIIESEKVLQMNNKLEELVTHRTAELNLEIKQRKAAELHLLEALETAETSNRELERFAFIASHDLQEPLRKIQTFGDRIQRSGDTFSEKNQSYLERMRASAERMQTLIKNTLSFSRLSSDAMKFRSINANSAIQTVLDDISLLVNEKQADIRVDKIGVILADKGHIMRVFQNLLQNSLKFVAPERHPVIEITVVDRTEEHITLAFKDNGIGFDNQYATRIFNLFERLHGKSEFEGTGMGLAICRKIVEKHNGSIWAEGRENEGSVFYMQLPVK</sequence>